<evidence type="ECO:0000256" key="1">
    <source>
        <dbReference type="SAM" id="Coils"/>
    </source>
</evidence>
<feature type="transmembrane region" description="Helical" evidence="2">
    <location>
        <begin position="72"/>
        <end position="94"/>
    </location>
</feature>
<feature type="transmembrane region" description="Helical" evidence="2">
    <location>
        <begin position="39"/>
        <end position="60"/>
    </location>
</feature>
<comment type="caution">
    <text evidence="3">The sequence shown here is derived from an EMBL/GenBank/DDBJ whole genome shotgun (WGS) entry which is preliminary data.</text>
</comment>
<reference evidence="3 4" key="1">
    <citation type="submission" date="2018-09" db="EMBL/GenBank/DDBJ databases">
        <title>Metagenome Assembled Genomes from an Advanced Water Purification Facility.</title>
        <authorList>
            <person name="Stamps B.W."/>
            <person name="Spear J.R."/>
        </authorList>
    </citation>
    <scope>NUCLEOTIDE SEQUENCE [LARGE SCALE GENOMIC DNA]</scope>
    <source>
        <strain evidence="3">Bin_63_2</strain>
    </source>
</reference>
<evidence type="ECO:0000256" key="2">
    <source>
        <dbReference type="SAM" id="Phobius"/>
    </source>
</evidence>
<dbReference type="Proteomes" id="UP000321026">
    <property type="component" value="Unassembled WGS sequence"/>
</dbReference>
<evidence type="ECO:0000313" key="3">
    <source>
        <dbReference type="EMBL" id="TXG78430.1"/>
    </source>
</evidence>
<keyword evidence="2" id="KW-1133">Transmembrane helix</keyword>
<name>A0A5C7JA30_9BACT</name>
<proteinExistence type="predicted"/>
<protein>
    <submittedName>
        <fullName evidence="3">Uncharacterized protein</fullName>
    </submittedName>
</protein>
<accession>A0A5C7JA30</accession>
<dbReference type="AlphaFoldDB" id="A0A5C7JA30"/>
<feature type="coiled-coil region" evidence="1">
    <location>
        <begin position="178"/>
        <end position="205"/>
    </location>
</feature>
<gene>
    <name evidence="3" type="ORF">E6Q11_01035</name>
</gene>
<keyword evidence="1" id="KW-0175">Coiled coil</keyword>
<keyword evidence="2" id="KW-0472">Membrane</keyword>
<dbReference type="EMBL" id="SSDS01000016">
    <property type="protein sequence ID" value="TXG78430.1"/>
    <property type="molecule type" value="Genomic_DNA"/>
</dbReference>
<keyword evidence="2" id="KW-0812">Transmembrane</keyword>
<evidence type="ECO:0000313" key="4">
    <source>
        <dbReference type="Proteomes" id="UP000321026"/>
    </source>
</evidence>
<feature type="transmembrane region" description="Helical" evidence="2">
    <location>
        <begin position="12"/>
        <end position="33"/>
    </location>
</feature>
<feature type="transmembrane region" description="Helical" evidence="2">
    <location>
        <begin position="264"/>
        <end position="285"/>
    </location>
</feature>
<organism evidence="3 4">
    <name type="scientific">Candidatus Dojkabacteria bacterium</name>
    <dbReference type="NCBI Taxonomy" id="2099670"/>
    <lineage>
        <taxon>Bacteria</taxon>
        <taxon>Candidatus Dojkabacteria</taxon>
    </lineage>
</organism>
<sequence length="357" mass="37900">MSSTIKSILNAYTGVGRFWLCVGVAALAVDAAISYKYGISLTLLHGLGFALVAIFFALLPDAAYSEIESKRVASGIVLGLLCVPLGIVAFYSHLGYGAGVRLGDMQQTGAQNIRYDDAREKVADNKTNLALWTKQLDELRTASPWVATVNADGLRAQLPAMNKAIELETKRGGCGPKCQSLMEAKAAQEDRIAKAEQRVDLEKRIAATQVLVDKYREASAGTELRSSAVVNQNNVAAQLFLAFTGAAPDQAIKPDEITASFTSLFIAGGGSLAFMIMAPIGFFVAGRNRKASGEDDATRPEVAPTRANVSTGINPVNAQLETLQERVADAFKAKADSSRTVAQFGTLGDLIASHRAA</sequence>